<feature type="compositionally biased region" description="Low complexity" evidence="1">
    <location>
        <begin position="36"/>
        <end position="69"/>
    </location>
</feature>
<name>A0A0A8ZC85_ARUDO</name>
<dbReference type="AlphaFoldDB" id="A0A0A8ZC85"/>
<evidence type="ECO:0000256" key="1">
    <source>
        <dbReference type="SAM" id="MobiDB-lite"/>
    </source>
</evidence>
<evidence type="ECO:0000313" key="2">
    <source>
        <dbReference type="EMBL" id="JAD36426.1"/>
    </source>
</evidence>
<organism evidence="2">
    <name type="scientific">Arundo donax</name>
    <name type="common">Giant reed</name>
    <name type="synonym">Donax arundinaceus</name>
    <dbReference type="NCBI Taxonomy" id="35708"/>
    <lineage>
        <taxon>Eukaryota</taxon>
        <taxon>Viridiplantae</taxon>
        <taxon>Streptophyta</taxon>
        <taxon>Embryophyta</taxon>
        <taxon>Tracheophyta</taxon>
        <taxon>Spermatophyta</taxon>
        <taxon>Magnoliopsida</taxon>
        <taxon>Liliopsida</taxon>
        <taxon>Poales</taxon>
        <taxon>Poaceae</taxon>
        <taxon>PACMAD clade</taxon>
        <taxon>Arundinoideae</taxon>
        <taxon>Arundineae</taxon>
        <taxon>Arundo</taxon>
    </lineage>
</organism>
<accession>A0A0A8ZC85</accession>
<protein>
    <submittedName>
        <fullName evidence="2">Uncharacterized protein</fullName>
    </submittedName>
</protein>
<dbReference type="EMBL" id="GBRH01261469">
    <property type="protein sequence ID" value="JAD36426.1"/>
    <property type="molecule type" value="Transcribed_RNA"/>
</dbReference>
<proteinExistence type="predicted"/>
<feature type="region of interest" description="Disordered" evidence="1">
    <location>
        <begin position="24"/>
        <end position="102"/>
    </location>
</feature>
<sequence length="102" mass="10751">MPTLDELQQAAARCLAGRLASRPSCRSTCAGRRGTCTRPRGSPPSCRRARSCSCSRSRPRTCGSATRSTAPPPPALPPSLRRRGGAGQRGRTQPCGGRSTPF</sequence>
<reference evidence="2" key="1">
    <citation type="submission" date="2014-09" db="EMBL/GenBank/DDBJ databases">
        <authorList>
            <person name="Magalhaes I.L.F."/>
            <person name="Oliveira U."/>
            <person name="Santos F.R."/>
            <person name="Vidigal T.H.D.A."/>
            <person name="Brescovit A.D."/>
            <person name="Santos A.J."/>
        </authorList>
    </citation>
    <scope>NUCLEOTIDE SEQUENCE</scope>
    <source>
        <tissue evidence="2">Shoot tissue taken approximately 20 cm above the soil surface</tissue>
    </source>
</reference>
<reference evidence="2" key="2">
    <citation type="journal article" date="2015" name="Data Brief">
        <title>Shoot transcriptome of the giant reed, Arundo donax.</title>
        <authorList>
            <person name="Barrero R.A."/>
            <person name="Guerrero F.D."/>
            <person name="Moolhuijzen P."/>
            <person name="Goolsby J.A."/>
            <person name="Tidwell J."/>
            <person name="Bellgard S.E."/>
            <person name="Bellgard M.I."/>
        </authorList>
    </citation>
    <scope>NUCLEOTIDE SEQUENCE</scope>
    <source>
        <tissue evidence="2">Shoot tissue taken approximately 20 cm above the soil surface</tissue>
    </source>
</reference>